<dbReference type="InParanoid" id="B9RDB4"/>
<keyword evidence="1" id="KW-1133">Transmembrane helix</keyword>
<dbReference type="EMBL" id="EQ973775">
    <property type="protein sequence ID" value="EEF50372.1"/>
    <property type="molecule type" value="Genomic_DNA"/>
</dbReference>
<keyword evidence="1" id="KW-0472">Membrane</keyword>
<feature type="transmembrane region" description="Helical" evidence="1">
    <location>
        <begin position="12"/>
        <end position="30"/>
    </location>
</feature>
<dbReference type="Proteomes" id="UP000008311">
    <property type="component" value="Unassembled WGS sequence"/>
</dbReference>
<dbReference type="AlphaFoldDB" id="B9RDB4"/>
<keyword evidence="1" id="KW-0812">Transmembrane</keyword>
<evidence type="ECO:0000313" key="3">
    <source>
        <dbReference type="Proteomes" id="UP000008311"/>
    </source>
</evidence>
<accession>B9RDB4</accession>
<name>B9RDB4_RICCO</name>
<protein>
    <submittedName>
        <fullName evidence="2">Uncharacterized protein</fullName>
    </submittedName>
</protein>
<evidence type="ECO:0000313" key="2">
    <source>
        <dbReference type="EMBL" id="EEF50372.1"/>
    </source>
</evidence>
<keyword evidence="3" id="KW-1185">Reference proteome</keyword>
<reference evidence="3" key="1">
    <citation type="journal article" date="2010" name="Nat. Biotechnol.">
        <title>Draft genome sequence of the oilseed species Ricinus communis.</title>
        <authorList>
            <person name="Chan A.P."/>
            <person name="Crabtree J."/>
            <person name="Zhao Q."/>
            <person name="Lorenzi H."/>
            <person name="Orvis J."/>
            <person name="Puiu D."/>
            <person name="Melake-Berhan A."/>
            <person name="Jones K.M."/>
            <person name="Redman J."/>
            <person name="Chen G."/>
            <person name="Cahoon E.B."/>
            <person name="Gedil M."/>
            <person name="Stanke M."/>
            <person name="Haas B.J."/>
            <person name="Wortman J.R."/>
            <person name="Fraser-Liggett C.M."/>
            <person name="Ravel J."/>
            <person name="Rabinowicz P.D."/>
        </authorList>
    </citation>
    <scope>NUCLEOTIDE SEQUENCE [LARGE SCALE GENOMIC DNA]</scope>
    <source>
        <strain evidence="3">cv. Hale</strain>
    </source>
</reference>
<evidence type="ECO:0000256" key="1">
    <source>
        <dbReference type="SAM" id="Phobius"/>
    </source>
</evidence>
<sequence>MGAKFDTTWEKSTVILAQAALYIIVSIIAGRKRKDEDLDDSDYDLDLVDSVDSVDWPVERFLAAPKASVVGWGFKFIWLKTKLTENKMEVTQHVFTIQGHE</sequence>
<organism evidence="2 3">
    <name type="scientific">Ricinus communis</name>
    <name type="common">Castor bean</name>
    <dbReference type="NCBI Taxonomy" id="3988"/>
    <lineage>
        <taxon>Eukaryota</taxon>
        <taxon>Viridiplantae</taxon>
        <taxon>Streptophyta</taxon>
        <taxon>Embryophyta</taxon>
        <taxon>Tracheophyta</taxon>
        <taxon>Spermatophyta</taxon>
        <taxon>Magnoliopsida</taxon>
        <taxon>eudicotyledons</taxon>
        <taxon>Gunneridae</taxon>
        <taxon>Pentapetalae</taxon>
        <taxon>rosids</taxon>
        <taxon>fabids</taxon>
        <taxon>Malpighiales</taxon>
        <taxon>Euphorbiaceae</taxon>
        <taxon>Acalyphoideae</taxon>
        <taxon>Acalypheae</taxon>
        <taxon>Ricinus</taxon>
    </lineage>
</organism>
<gene>
    <name evidence="2" type="ORF">RCOM_1611790</name>
</gene>
<proteinExistence type="predicted"/>